<dbReference type="AlphaFoldDB" id="X1B2H0"/>
<dbReference type="InterPro" id="IPR029052">
    <property type="entry name" value="Metallo-depent_PP-like"/>
</dbReference>
<sequence>MVKFGIISDTHIDKNFDSKHLKILIAQIKNVFKDVNEIIHAGD</sequence>
<proteinExistence type="predicted"/>
<dbReference type="SUPFAM" id="SSF56300">
    <property type="entry name" value="Metallo-dependent phosphatases"/>
    <property type="match status" value="1"/>
</dbReference>
<name>X1B2H0_9ZZZZ</name>
<gene>
    <name evidence="1" type="ORF">S01H4_20653</name>
</gene>
<dbReference type="Gene3D" id="3.60.21.10">
    <property type="match status" value="1"/>
</dbReference>
<comment type="caution">
    <text evidence="1">The sequence shown here is derived from an EMBL/GenBank/DDBJ whole genome shotgun (WGS) entry which is preliminary data.</text>
</comment>
<reference evidence="1" key="1">
    <citation type="journal article" date="2014" name="Front. Microbiol.">
        <title>High frequency of phylogenetically diverse reductive dehalogenase-homologous genes in deep subseafloor sedimentary metagenomes.</title>
        <authorList>
            <person name="Kawai M."/>
            <person name="Futagami T."/>
            <person name="Toyoda A."/>
            <person name="Takaki Y."/>
            <person name="Nishi S."/>
            <person name="Hori S."/>
            <person name="Arai W."/>
            <person name="Tsubouchi T."/>
            <person name="Morono Y."/>
            <person name="Uchiyama I."/>
            <person name="Ito T."/>
            <person name="Fujiyama A."/>
            <person name="Inagaki F."/>
            <person name="Takami H."/>
        </authorList>
    </citation>
    <scope>NUCLEOTIDE SEQUENCE</scope>
    <source>
        <strain evidence="1">Expedition CK06-06</strain>
    </source>
</reference>
<feature type="non-terminal residue" evidence="1">
    <location>
        <position position="43"/>
    </location>
</feature>
<protein>
    <recommendedName>
        <fullName evidence="2">Calcineurin-like phosphoesterase domain-containing protein</fullName>
    </recommendedName>
</protein>
<organism evidence="1">
    <name type="scientific">marine sediment metagenome</name>
    <dbReference type="NCBI Taxonomy" id="412755"/>
    <lineage>
        <taxon>unclassified sequences</taxon>
        <taxon>metagenomes</taxon>
        <taxon>ecological metagenomes</taxon>
    </lineage>
</organism>
<evidence type="ECO:0008006" key="2">
    <source>
        <dbReference type="Google" id="ProtNLM"/>
    </source>
</evidence>
<accession>X1B2H0</accession>
<evidence type="ECO:0000313" key="1">
    <source>
        <dbReference type="EMBL" id="GAG66206.1"/>
    </source>
</evidence>
<dbReference type="EMBL" id="BART01009301">
    <property type="protein sequence ID" value="GAG66206.1"/>
    <property type="molecule type" value="Genomic_DNA"/>
</dbReference>